<keyword evidence="6" id="KW-0808">Transferase</keyword>
<accession>A0A7X1AZ27</accession>
<dbReference type="PROSITE" id="PS00149">
    <property type="entry name" value="SULFATASE_2"/>
    <property type="match status" value="1"/>
</dbReference>
<dbReference type="EMBL" id="JACHVA010000101">
    <property type="protein sequence ID" value="MBC2602618.1"/>
    <property type="molecule type" value="Genomic_DNA"/>
</dbReference>
<comment type="caution">
    <text evidence="6">The sequence shown here is derived from an EMBL/GenBank/DDBJ whole genome shotgun (WGS) entry which is preliminary data.</text>
</comment>
<feature type="domain" description="Sulfatase N-terminal" evidence="5">
    <location>
        <begin position="5"/>
        <end position="311"/>
    </location>
</feature>
<dbReference type="GO" id="GO:0004065">
    <property type="term" value="F:arylsulfatase activity"/>
    <property type="evidence" value="ECO:0007669"/>
    <property type="project" value="TreeGrafter"/>
</dbReference>
<comment type="similarity">
    <text evidence="1">Belongs to the sulfatase family.</text>
</comment>
<dbReference type="GO" id="GO:0046872">
    <property type="term" value="F:metal ion binding"/>
    <property type="evidence" value="ECO:0007669"/>
    <property type="project" value="UniProtKB-KW"/>
</dbReference>
<sequence length="447" mass="49696">MAPPPNIVFFFTDQQRHDTVGLHGNPLGLTPNFDRLAREGTFLKNCFSCQPLCTPARASLQTGRYASQSGLSAGVLSAGSRTLADHFNEAGYDTALIGKWHLAGTDPVPERLQGRYASWLGSNTPDLSSGVYGCRLYDKEKNAVDLPGYRSDAYVDAAIRYLSEPRENPFFLFLSLVEPHQHNPQDSYPAPDGYRELYSDRWTPPDLAAMEGSAARQLPGYYGMVKRVDEGLGRVADALKSMGMLENTLIVYASDHGCHFRTRGHEYKHTCHESSIRVPGFIHGPGFLAGGERPEMVSLVDLPPTLLDAAGLSVPGEMQGQSLVPRLRSSISEWPGEAYVEYENPTGTGRAIRTGRWKFAVQTDQRELPEAGCADEYREAFLYDLEADPWEQENCIGLEGYREVAEQLRERLLKRLEKVEGKRPTILPPLKVNFSGQRKIARESGEL</sequence>
<organism evidence="6 7">
    <name type="scientific">Puniceicoccus vermicola</name>
    <dbReference type="NCBI Taxonomy" id="388746"/>
    <lineage>
        <taxon>Bacteria</taxon>
        <taxon>Pseudomonadati</taxon>
        <taxon>Verrucomicrobiota</taxon>
        <taxon>Opitutia</taxon>
        <taxon>Puniceicoccales</taxon>
        <taxon>Puniceicoccaceae</taxon>
        <taxon>Puniceicoccus</taxon>
    </lineage>
</organism>
<dbReference type="Gene3D" id="3.40.720.10">
    <property type="entry name" value="Alkaline Phosphatase, subunit A"/>
    <property type="match status" value="1"/>
</dbReference>
<dbReference type="RefSeq" id="WP_185693284.1">
    <property type="nucleotide sequence ID" value="NZ_JACHVA010000101.1"/>
</dbReference>
<dbReference type="InterPro" id="IPR000917">
    <property type="entry name" value="Sulfatase_N"/>
</dbReference>
<evidence type="ECO:0000256" key="3">
    <source>
        <dbReference type="ARBA" id="ARBA00022801"/>
    </source>
</evidence>
<evidence type="ECO:0000313" key="7">
    <source>
        <dbReference type="Proteomes" id="UP000525652"/>
    </source>
</evidence>
<proteinExistence type="inferred from homology"/>
<keyword evidence="2" id="KW-0479">Metal-binding</keyword>
<dbReference type="InterPro" id="IPR050738">
    <property type="entry name" value="Sulfatase"/>
</dbReference>
<reference evidence="6 7" key="1">
    <citation type="submission" date="2020-07" db="EMBL/GenBank/DDBJ databases">
        <authorList>
            <person name="Feng X."/>
        </authorList>
    </citation>
    <scope>NUCLEOTIDE SEQUENCE [LARGE SCALE GENOMIC DNA]</scope>
    <source>
        <strain evidence="6 7">JCM14086</strain>
    </source>
</reference>
<evidence type="ECO:0000256" key="4">
    <source>
        <dbReference type="ARBA" id="ARBA00022837"/>
    </source>
</evidence>
<dbReference type="PANTHER" id="PTHR42693:SF53">
    <property type="entry name" value="ENDO-4-O-SULFATASE"/>
    <property type="match status" value="1"/>
</dbReference>
<protein>
    <submittedName>
        <fullName evidence="6">Sulfatase-like hydrolase/transferase</fullName>
    </submittedName>
</protein>
<name>A0A7X1AZ27_9BACT</name>
<dbReference type="SUPFAM" id="SSF53649">
    <property type="entry name" value="Alkaline phosphatase-like"/>
    <property type="match status" value="1"/>
</dbReference>
<evidence type="ECO:0000259" key="5">
    <source>
        <dbReference type="Pfam" id="PF00884"/>
    </source>
</evidence>
<evidence type="ECO:0000256" key="2">
    <source>
        <dbReference type="ARBA" id="ARBA00022723"/>
    </source>
</evidence>
<dbReference type="AlphaFoldDB" id="A0A7X1AZ27"/>
<keyword evidence="7" id="KW-1185">Reference proteome</keyword>
<evidence type="ECO:0000313" key="6">
    <source>
        <dbReference type="EMBL" id="MBC2602618.1"/>
    </source>
</evidence>
<keyword evidence="3 6" id="KW-0378">Hydrolase</keyword>
<dbReference type="InterPro" id="IPR017850">
    <property type="entry name" value="Alkaline_phosphatase_core_sf"/>
</dbReference>
<keyword evidence="4" id="KW-0106">Calcium</keyword>
<dbReference type="InterPro" id="IPR024607">
    <property type="entry name" value="Sulfatase_CS"/>
</dbReference>
<dbReference type="GO" id="GO:0016740">
    <property type="term" value="F:transferase activity"/>
    <property type="evidence" value="ECO:0007669"/>
    <property type="project" value="UniProtKB-KW"/>
</dbReference>
<gene>
    <name evidence="6" type="ORF">H5P30_12620</name>
</gene>
<dbReference type="Pfam" id="PF00884">
    <property type="entry name" value="Sulfatase"/>
    <property type="match status" value="1"/>
</dbReference>
<dbReference type="PANTHER" id="PTHR42693">
    <property type="entry name" value="ARYLSULFATASE FAMILY MEMBER"/>
    <property type="match status" value="1"/>
</dbReference>
<dbReference type="Proteomes" id="UP000525652">
    <property type="component" value="Unassembled WGS sequence"/>
</dbReference>
<evidence type="ECO:0000256" key="1">
    <source>
        <dbReference type="ARBA" id="ARBA00008779"/>
    </source>
</evidence>